<comment type="caution">
    <text evidence="1">The sequence shown here is derived from an EMBL/GenBank/DDBJ whole genome shotgun (WGS) entry which is preliminary data.</text>
</comment>
<sequence>MTSLDTILGTAGIDPTDLGATVDEHRLMSMNKDLVLADHFPVEDLAAGVEQLGDRLHRILKLTEGFLGRDDDAGELARAITSAALTDVAGVKDSLRRYLGLAATNADGSAPLFSDVPLYGYPDLRCVTHGILDHQRRTFVRNNYLVSVSTGTVTRVPDTMNVFETAALIGNQETHRG</sequence>
<evidence type="ECO:0000313" key="2">
    <source>
        <dbReference type="Proteomes" id="UP001589536"/>
    </source>
</evidence>
<proteinExistence type="predicted"/>
<organism evidence="1 2">
    <name type="scientific">Arthrobacter methylotrophus</name>
    <dbReference type="NCBI Taxonomy" id="121291"/>
    <lineage>
        <taxon>Bacteria</taxon>
        <taxon>Bacillati</taxon>
        <taxon>Actinomycetota</taxon>
        <taxon>Actinomycetes</taxon>
        <taxon>Micrococcales</taxon>
        <taxon>Micrococcaceae</taxon>
        <taxon>Arthrobacter</taxon>
    </lineage>
</organism>
<dbReference type="RefSeq" id="WP_345042692.1">
    <property type="nucleotide sequence ID" value="NZ_BAABED010000001.1"/>
</dbReference>
<dbReference type="Proteomes" id="UP001589536">
    <property type="component" value="Unassembled WGS sequence"/>
</dbReference>
<accession>A0ABV5UR99</accession>
<gene>
    <name evidence="1" type="ORF">ACFFPI_07520</name>
</gene>
<reference evidence="1 2" key="1">
    <citation type="submission" date="2024-09" db="EMBL/GenBank/DDBJ databases">
        <authorList>
            <person name="Sun Q."/>
            <person name="Mori K."/>
        </authorList>
    </citation>
    <scope>NUCLEOTIDE SEQUENCE [LARGE SCALE GENOMIC DNA]</scope>
    <source>
        <strain evidence="1 2">JCM 13519</strain>
    </source>
</reference>
<protein>
    <submittedName>
        <fullName evidence="1">Uncharacterized protein</fullName>
    </submittedName>
</protein>
<evidence type="ECO:0000313" key="1">
    <source>
        <dbReference type="EMBL" id="MFB9714004.1"/>
    </source>
</evidence>
<name>A0ABV5UR99_9MICC</name>
<dbReference type="EMBL" id="JBHMBH010000019">
    <property type="protein sequence ID" value="MFB9714004.1"/>
    <property type="molecule type" value="Genomic_DNA"/>
</dbReference>
<keyword evidence="2" id="KW-1185">Reference proteome</keyword>